<feature type="region of interest" description="Disordered" evidence="1">
    <location>
        <begin position="1"/>
        <end position="93"/>
    </location>
</feature>
<accession>A0A8T2K622</accession>
<evidence type="ECO:0000256" key="1">
    <source>
        <dbReference type="SAM" id="MobiDB-lite"/>
    </source>
</evidence>
<name>A0A8T2K622_9PIPI</name>
<dbReference type="Proteomes" id="UP000812440">
    <property type="component" value="Chromosome 2"/>
</dbReference>
<protein>
    <submittedName>
        <fullName evidence="2">Uncharacterized protein</fullName>
    </submittedName>
</protein>
<organism evidence="2 3">
    <name type="scientific">Hymenochirus boettgeri</name>
    <name type="common">Congo dwarf clawed frog</name>
    <dbReference type="NCBI Taxonomy" id="247094"/>
    <lineage>
        <taxon>Eukaryota</taxon>
        <taxon>Metazoa</taxon>
        <taxon>Chordata</taxon>
        <taxon>Craniata</taxon>
        <taxon>Vertebrata</taxon>
        <taxon>Euteleostomi</taxon>
        <taxon>Amphibia</taxon>
        <taxon>Batrachia</taxon>
        <taxon>Anura</taxon>
        <taxon>Pipoidea</taxon>
        <taxon>Pipidae</taxon>
        <taxon>Pipinae</taxon>
        <taxon>Hymenochirus</taxon>
    </lineage>
</organism>
<sequence>MEETSPPGVSGLVLAEGEGEPLNRTRGDREEEERPFYRERRRRRDRPQSAELEFRTGELQASRHRLKHGLGTRLTASSSGPTHRGKTRGLGQLTWTGSVKPGYWITHTVIQTTKPGTGT</sequence>
<dbReference type="AlphaFoldDB" id="A0A8T2K622"/>
<gene>
    <name evidence="2" type="ORF">GDO86_003486</name>
</gene>
<comment type="caution">
    <text evidence="2">The sequence shown here is derived from an EMBL/GenBank/DDBJ whole genome shotgun (WGS) entry which is preliminary data.</text>
</comment>
<proteinExistence type="predicted"/>
<evidence type="ECO:0000313" key="2">
    <source>
        <dbReference type="EMBL" id="KAG8451274.1"/>
    </source>
</evidence>
<evidence type="ECO:0000313" key="3">
    <source>
        <dbReference type="Proteomes" id="UP000812440"/>
    </source>
</evidence>
<dbReference type="EMBL" id="JAACNH010000002">
    <property type="protein sequence ID" value="KAG8451274.1"/>
    <property type="molecule type" value="Genomic_DNA"/>
</dbReference>
<keyword evidence="3" id="KW-1185">Reference proteome</keyword>
<reference evidence="2" key="1">
    <citation type="thesis" date="2020" institute="ProQuest LLC" country="789 East Eisenhower Parkway, Ann Arbor, MI, USA">
        <title>Comparative Genomics and Chromosome Evolution.</title>
        <authorList>
            <person name="Mudd A.B."/>
        </authorList>
    </citation>
    <scope>NUCLEOTIDE SEQUENCE</scope>
    <source>
        <strain evidence="2">Female2</strain>
        <tissue evidence="2">Blood</tissue>
    </source>
</reference>
<feature type="compositionally biased region" description="Basic and acidic residues" evidence="1">
    <location>
        <begin position="21"/>
        <end position="38"/>
    </location>
</feature>
<feature type="compositionally biased region" description="Basic and acidic residues" evidence="1">
    <location>
        <begin position="46"/>
        <end position="56"/>
    </location>
</feature>